<evidence type="ECO:0000313" key="6">
    <source>
        <dbReference type="Proteomes" id="UP001177140"/>
    </source>
</evidence>
<name>A0AA41RTZ8_PAPNU</name>
<proteinExistence type="predicted"/>
<dbReference type="EMBL" id="JAJJMA010015057">
    <property type="protein sequence ID" value="MCL7022795.1"/>
    <property type="molecule type" value="Genomic_DNA"/>
</dbReference>
<comment type="caution">
    <text evidence="5">The sequence shown here is derived from an EMBL/GenBank/DDBJ whole genome shotgun (WGS) entry which is preliminary data.</text>
</comment>
<feature type="domain" description="Gnk2-homologous" evidence="4">
    <location>
        <begin position="151"/>
        <end position="260"/>
    </location>
</feature>
<evidence type="ECO:0000313" key="5">
    <source>
        <dbReference type="EMBL" id="MCL7022795.1"/>
    </source>
</evidence>
<accession>A0AA41RTZ8</accession>
<evidence type="ECO:0000256" key="3">
    <source>
        <dbReference type="SAM" id="SignalP"/>
    </source>
</evidence>
<evidence type="ECO:0000259" key="4">
    <source>
        <dbReference type="PROSITE" id="PS51473"/>
    </source>
</evidence>
<evidence type="ECO:0000256" key="2">
    <source>
        <dbReference type="ARBA" id="ARBA00022737"/>
    </source>
</evidence>
<feature type="signal peptide" evidence="3">
    <location>
        <begin position="1"/>
        <end position="28"/>
    </location>
</feature>
<dbReference type="PANTHER" id="PTHR32099">
    <property type="entry name" value="CYSTEINE-RICH REPEAT SECRETORY PROTEIN"/>
    <property type="match status" value="1"/>
</dbReference>
<sequence>MGFSSKHPIIFILMFISAYRDQIIIAQAQESTPYYLAWKFCFGTNYTANSTYRTNLNLFFSSLSTKFTNNTVPLHGYHNIKIGESPNTVYGSLHCREDMAPAICSKCVQIATERVIMQNSGCPNRKTAILFYNGCILRYSDENYFSVLRQQPSINLTYTDNSVVDQVQYIDIITGLLDDLVIEAVTNTSISPSLYATRSANYTMSDQVYVMVQCTPDLTPSVCYKCLRSAVGRLSGCCSGAQGARVLFPSCTFRFEKAPFFGNYVYNIIRASPPTL</sequence>
<dbReference type="InterPro" id="IPR002902">
    <property type="entry name" value="GNK2"/>
</dbReference>
<dbReference type="PANTHER" id="PTHR32099:SF42">
    <property type="entry name" value="CYSTEINE-RICH RECEPTOR-LIKE PROTEIN KINASE 9-RELATED"/>
    <property type="match status" value="1"/>
</dbReference>
<evidence type="ECO:0000256" key="1">
    <source>
        <dbReference type="ARBA" id="ARBA00022729"/>
    </source>
</evidence>
<dbReference type="Proteomes" id="UP001177140">
    <property type="component" value="Unassembled WGS sequence"/>
</dbReference>
<dbReference type="Gene3D" id="3.30.430.20">
    <property type="entry name" value="Gnk2 domain, C-X8-C-X2-C motif"/>
    <property type="match status" value="2"/>
</dbReference>
<feature type="chain" id="PRO_5041361889" description="Gnk2-homologous domain-containing protein" evidence="3">
    <location>
        <begin position="29"/>
        <end position="276"/>
    </location>
</feature>
<dbReference type="AlphaFoldDB" id="A0AA41RTZ8"/>
<keyword evidence="2" id="KW-0677">Repeat</keyword>
<protein>
    <recommendedName>
        <fullName evidence="4">Gnk2-homologous domain-containing protein</fullName>
    </recommendedName>
</protein>
<organism evidence="5 6">
    <name type="scientific">Papaver nudicaule</name>
    <name type="common">Iceland poppy</name>
    <dbReference type="NCBI Taxonomy" id="74823"/>
    <lineage>
        <taxon>Eukaryota</taxon>
        <taxon>Viridiplantae</taxon>
        <taxon>Streptophyta</taxon>
        <taxon>Embryophyta</taxon>
        <taxon>Tracheophyta</taxon>
        <taxon>Spermatophyta</taxon>
        <taxon>Magnoliopsida</taxon>
        <taxon>Ranunculales</taxon>
        <taxon>Papaveraceae</taxon>
        <taxon>Papaveroideae</taxon>
        <taxon>Papaver</taxon>
    </lineage>
</organism>
<dbReference type="PROSITE" id="PS51473">
    <property type="entry name" value="GNK2"/>
    <property type="match status" value="2"/>
</dbReference>
<keyword evidence="6" id="KW-1185">Reference proteome</keyword>
<reference evidence="5" key="1">
    <citation type="submission" date="2022-03" db="EMBL/GenBank/DDBJ databases">
        <title>A functionally conserved STORR gene fusion in Papaver species that diverged 16.8 million years ago.</title>
        <authorList>
            <person name="Catania T."/>
        </authorList>
    </citation>
    <scope>NUCLEOTIDE SEQUENCE</scope>
    <source>
        <strain evidence="5">S-191538</strain>
    </source>
</reference>
<dbReference type="InterPro" id="IPR038408">
    <property type="entry name" value="GNK2_sf"/>
</dbReference>
<dbReference type="FunFam" id="3.30.430.20:FF:000002">
    <property type="entry name" value="Cysteine-rich receptor-like protein kinase 10"/>
    <property type="match status" value="1"/>
</dbReference>
<dbReference type="CDD" id="cd23509">
    <property type="entry name" value="Gnk2-like"/>
    <property type="match status" value="2"/>
</dbReference>
<keyword evidence="1 3" id="KW-0732">Signal</keyword>
<gene>
    <name evidence="5" type="ORF">MKW94_013614</name>
</gene>
<feature type="domain" description="Gnk2-homologous" evidence="4">
    <location>
        <begin position="34"/>
        <end position="144"/>
    </location>
</feature>
<dbReference type="Pfam" id="PF01657">
    <property type="entry name" value="Stress-antifung"/>
    <property type="match status" value="2"/>
</dbReference>